<dbReference type="EMBL" id="FNZA01000003">
    <property type="protein sequence ID" value="SEJ00214.1"/>
    <property type="molecule type" value="Genomic_DNA"/>
</dbReference>
<dbReference type="Gene3D" id="3.30.2350.10">
    <property type="entry name" value="Pseudouridine synthase"/>
    <property type="match status" value="1"/>
</dbReference>
<dbReference type="PANTHER" id="PTHR21600">
    <property type="entry name" value="MITOCHONDRIAL RNA PSEUDOURIDINE SYNTHASE"/>
    <property type="match status" value="1"/>
</dbReference>
<dbReference type="CDD" id="cd02869">
    <property type="entry name" value="PseudoU_synth_RluA_like"/>
    <property type="match status" value="1"/>
</dbReference>
<accession>A0A1H6VB58</accession>
<keyword evidence="4" id="KW-1185">Reference proteome</keyword>
<organism evidence="3 4">
    <name type="scientific">Deinococcus reticulitermitis</name>
    <dbReference type="NCBI Taxonomy" id="856736"/>
    <lineage>
        <taxon>Bacteria</taxon>
        <taxon>Thermotogati</taxon>
        <taxon>Deinococcota</taxon>
        <taxon>Deinococci</taxon>
        <taxon>Deinococcales</taxon>
        <taxon>Deinococcaceae</taxon>
        <taxon>Deinococcus</taxon>
    </lineage>
</organism>
<evidence type="ECO:0000259" key="2">
    <source>
        <dbReference type="Pfam" id="PF00849"/>
    </source>
</evidence>
<gene>
    <name evidence="3" type="ORF">SAMN04488058_10367</name>
</gene>
<evidence type="ECO:0000313" key="4">
    <source>
        <dbReference type="Proteomes" id="UP000199223"/>
    </source>
</evidence>
<evidence type="ECO:0000256" key="1">
    <source>
        <dbReference type="SAM" id="MobiDB-lite"/>
    </source>
</evidence>
<evidence type="ECO:0000313" key="3">
    <source>
        <dbReference type="EMBL" id="SEJ00214.1"/>
    </source>
</evidence>
<name>A0A1H6VB58_9DEIO</name>
<dbReference type="PROSITE" id="PS01129">
    <property type="entry name" value="PSI_RLU"/>
    <property type="match status" value="1"/>
</dbReference>
<dbReference type="AlphaFoldDB" id="A0A1H6VB58"/>
<dbReference type="GO" id="GO:0003723">
    <property type="term" value="F:RNA binding"/>
    <property type="evidence" value="ECO:0007669"/>
    <property type="project" value="InterPro"/>
</dbReference>
<dbReference type="InterPro" id="IPR020103">
    <property type="entry name" value="PsdUridine_synth_cat_dom_sf"/>
</dbReference>
<dbReference type="STRING" id="856736.SAMN04488058_10367"/>
<sequence>MANVTLNRGYAYTTRIQRGGVGVLDFLSAEFRHSGRDEWAARIERGEVEVGGVRVEAGHTLLAGDELVWHRPPWREEDVPLHFEVLREDGELLAVNKPSGLPTVPGGGFLEHTLLSLVRRQWPTASPLHRLGRGTSGLVLFALTPTARAALLADWRDRRVGKVYRALGTGVAGADEYGITVPIGPVPHNRLGTVYAASAGGKPAQSRARVLERRGDSTLFAVEIETGRPHQIRIHLAAAGWPLVGDPLYEVGGAARPDALPGDLGYHLHAHTLRLTHPRSGEATELRAPLPQALRRSDET</sequence>
<dbReference type="Proteomes" id="UP000199223">
    <property type="component" value="Unassembled WGS sequence"/>
</dbReference>
<dbReference type="GO" id="GO:0000455">
    <property type="term" value="P:enzyme-directed rRNA pseudouridine synthesis"/>
    <property type="evidence" value="ECO:0007669"/>
    <property type="project" value="TreeGrafter"/>
</dbReference>
<dbReference type="InterPro" id="IPR006145">
    <property type="entry name" value="PsdUridine_synth_RsuA/RluA"/>
</dbReference>
<proteinExistence type="predicted"/>
<dbReference type="InterPro" id="IPR050188">
    <property type="entry name" value="RluA_PseudoU_synthase"/>
</dbReference>
<dbReference type="Pfam" id="PF00849">
    <property type="entry name" value="PseudoU_synth_2"/>
    <property type="match status" value="1"/>
</dbReference>
<dbReference type="GO" id="GO:0140098">
    <property type="term" value="F:catalytic activity, acting on RNA"/>
    <property type="evidence" value="ECO:0007669"/>
    <property type="project" value="UniProtKB-ARBA"/>
</dbReference>
<dbReference type="GO" id="GO:0009982">
    <property type="term" value="F:pseudouridine synthase activity"/>
    <property type="evidence" value="ECO:0007669"/>
    <property type="project" value="InterPro"/>
</dbReference>
<dbReference type="PANTHER" id="PTHR21600:SF88">
    <property type="entry name" value="RNA PSEUDOURIDINE SYNTHASE 5"/>
    <property type="match status" value="1"/>
</dbReference>
<dbReference type="SUPFAM" id="SSF55120">
    <property type="entry name" value="Pseudouridine synthase"/>
    <property type="match status" value="1"/>
</dbReference>
<reference evidence="4" key="1">
    <citation type="submission" date="2016-10" db="EMBL/GenBank/DDBJ databases">
        <authorList>
            <person name="Varghese N."/>
            <person name="Submissions S."/>
        </authorList>
    </citation>
    <scope>NUCLEOTIDE SEQUENCE [LARGE SCALE GENOMIC DNA]</scope>
    <source>
        <strain evidence="4">CGMCC 1.10218</strain>
    </source>
</reference>
<protein>
    <submittedName>
        <fullName evidence="3">23S rRNA pseudouridine1911/1915/1917 synthase</fullName>
    </submittedName>
</protein>
<dbReference type="InterPro" id="IPR006224">
    <property type="entry name" value="PsdUridine_synth_RluA-like_CS"/>
</dbReference>
<dbReference type="OrthoDB" id="128480at2"/>
<feature type="domain" description="Pseudouridine synthase RsuA/RluA-like" evidence="2">
    <location>
        <begin position="92"/>
        <end position="238"/>
    </location>
</feature>
<feature type="region of interest" description="Disordered" evidence="1">
    <location>
        <begin position="278"/>
        <end position="300"/>
    </location>
</feature>